<evidence type="ECO:0000259" key="2">
    <source>
        <dbReference type="PROSITE" id="PS50850"/>
    </source>
</evidence>
<dbReference type="InterPro" id="IPR020846">
    <property type="entry name" value="MFS_dom"/>
</dbReference>
<dbReference type="GO" id="GO:0022857">
    <property type="term" value="F:transmembrane transporter activity"/>
    <property type="evidence" value="ECO:0007669"/>
    <property type="project" value="InterPro"/>
</dbReference>
<dbReference type="InterPro" id="IPR036259">
    <property type="entry name" value="MFS_trans_sf"/>
</dbReference>
<feature type="transmembrane region" description="Helical" evidence="1">
    <location>
        <begin position="20"/>
        <end position="51"/>
    </location>
</feature>
<evidence type="ECO:0000313" key="4">
    <source>
        <dbReference type="Proteomes" id="UP000001479"/>
    </source>
</evidence>
<protein>
    <recommendedName>
        <fullName evidence="2">Major facilitator superfamily (MFS) profile domain-containing protein</fullName>
    </recommendedName>
</protein>
<name>C4KL06_SACI6</name>
<dbReference type="PROSITE" id="PS50850">
    <property type="entry name" value="MFS"/>
    <property type="match status" value="1"/>
</dbReference>
<keyword evidence="1" id="KW-1133">Transmembrane helix</keyword>
<gene>
    <name evidence="3" type="ordered locus">M164_0339</name>
</gene>
<sequence length="116" mass="13229">MSELSPSRSRGRYLTGSVAMYWVGVAISRIVTLFLLPIGNYFWRYVFLIGFMPKTKKKRSRSIILFLPILSDNHPNNMEPGIIPINDAANNKPYWAVVKEICLYITVTANDIAFKS</sequence>
<proteinExistence type="predicted"/>
<dbReference type="Proteomes" id="UP000001479">
    <property type="component" value="Chromosome"/>
</dbReference>
<dbReference type="AlphaFoldDB" id="C4KL06"/>
<dbReference type="HOGENOM" id="CLU_2091405_0_0_2"/>
<keyword evidence="1" id="KW-0812">Transmembrane</keyword>
<dbReference type="Gene3D" id="1.20.1250.20">
    <property type="entry name" value="MFS general substrate transporter like domains"/>
    <property type="match status" value="1"/>
</dbReference>
<organism evidence="3 4">
    <name type="scientific">Saccharolobus islandicus (strain M.16.4 / Kamchatka #3)</name>
    <name type="common">Sulfolobus islandicus</name>
    <dbReference type="NCBI Taxonomy" id="426118"/>
    <lineage>
        <taxon>Archaea</taxon>
        <taxon>Thermoproteota</taxon>
        <taxon>Thermoprotei</taxon>
        <taxon>Sulfolobales</taxon>
        <taxon>Sulfolobaceae</taxon>
        <taxon>Saccharolobus</taxon>
    </lineage>
</organism>
<keyword evidence="1" id="KW-0472">Membrane</keyword>
<feature type="domain" description="Major facilitator superfamily (MFS) profile" evidence="2">
    <location>
        <begin position="1"/>
        <end position="116"/>
    </location>
</feature>
<dbReference type="SUPFAM" id="SSF103473">
    <property type="entry name" value="MFS general substrate transporter"/>
    <property type="match status" value="1"/>
</dbReference>
<evidence type="ECO:0000256" key="1">
    <source>
        <dbReference type="SAM" id="Phobius"/>
    </source>
</evidence>
<evidence type="ECO:0000313" key="3">
    <source>
        <dbReference type="EMBL" id="ACR40971.1"/>
    </source>
</evidence>
<reference evidence="3 4" key="1">
    <citation type="journal article" date="2009" name="Proc. Natl. Acad. Sci. U.S.A.">
        <title>Biogeography of the Sulfolobus islandicus pan-genome.</title>
        <authorList>
            <person name="Reno M.L."/>
            <person name="Held N.L."/>
            <person name="Fields C.J."/>
            <person name="Burke P.V."/>
            <person name="Whitaker R.J."/>
        </authorList>
    </citation>
    <scope>NUCLEOTIDE SEQUENCE [LARGE SCALE GENOMIC DNA]</scope>
    <source>
        <strain evidence="4">M.16.4 / Kamchatka #3</strain>
    </source>
</reference>
<dbReference type="KEGG" id="sid:M164_0339"/>
<accession>C4KL06</accession>
<dbReference type="EMBL" id="CP001402">
    <property type="protein sequence ID" value="ACR40971.1"/>
    <property type="molecule type" value="Genomic_DNA"/>
</dbReference>